<organism evidence="1 2">
    <name type="scientific">Ensifer adhaerens</name>
    <name type="common">Sinorhizobium morelense</name>
    <dbReference type="NCBI Taxonomy" id="106592"/>
    <lineage>
        <taxon>Bacteria</taxon>
        <taxon>Pseudomonadati</taxon>
        <taxon>Pseudomonadota</taxon>
        <taxon>Alphaproteobacteria</taxon>
        <taxon>Hyphomicrobiales</taxon>
        <taxon>Rhizobiaceae</taxon>
        <taxon>Sinorhizobium/Ensifer group</taxon>
        <taxon>Ensifer</taxon>
    </lineage>
</organism>
<accession>A0A9Q8Y696</accession>
<evidence type="ECO:0000313" key="1">
    <source>
        <dbReference type="EMBL" id="USJ22771.1"/>
    </source>
</evidence>
<gene>
    <name evidence="1" type="ORF">NE863_15960</name>
</gene>
<dbReference type="Proteomes" id="UP001055460">
    <property type="component" value="Chromosome"/>
</dbReference>
<reference evidence="1" key="1">
    <citation type="submission" date="2022-06" db="EMBL/GenBank/DDBJ databases">
        <title>Physiological and biochemical characterization and genomic elucidation of a strain of the genus Ensifer adhaerens M8 that combines arsenic oxidation and chromium reduction.</title>
        <authorList>
            <person name="Li X."/>
            <person name="Yu c."/>
        </authorList>
    </citation>
    <scope>NUCLEOTIDE SEQUENCE</scope>
    <source>
        <strain evidence="1">M8</strain>
    </source>
</reference>
<protein>
    <submittedName>
        <fullName evidence="1">Uncharacterized protein</fullName>
    </submittedName>
</protein>
<dbReference type="RefSeq" id="WP_110818912.1">
    <property type="nucleotide sequence ID" value="NZ_CAXURO020000001.1"/>
</dbReference>
<evidence type="ECO:0000313" key="2">
    <source>
        <dbReference type="Proteomes" id="UP001055460"/>
    </source>
</evidence>
<proteinExistence type="predicted"/>
<dbReference type="AlphaFoldDB" id="A0A9Q8Y696"/>
<sequence>MVSSRHARTVRQTASPVKPAAQRGNLAIVIEGTGPAQQKKAGANPTFLITFRRCQFIRGHQEDVSVV</sequence>
<dbReference type="EMBL" id="CP098807">
    <property type="protein sequence ID" value="USJ22771.1"/>
    <property type="molecule type" value="Genomic_DNA"/>
</dbReference>
<name>A0A9Q8Y696_ENSAD</name>